<protein>
    <submittedName>
        <fullName evidence="1">Uncharacterized protein</fullName>
    </submittedName>
</protein>
<gene>
    <name evidence="1" type="ORF">F2Q68_00034242</name>
</gene>
<dbReference type="AlphaFoldDB" id="A0A8S9HAB0"/>
<evidence type="ECO:0000313" key="2">
    <source>
        <dbReference type="Proteomes" id="UP000712281"/>
    </source>
</evidence>
<evidence type="ECO:0000313" key="1">
    <source>
        <dbReference type="EMBL" id="KAF2554060.1"/>
    </source>
</evidence>
<dbReference type="Proteomes" id="UP000712281">
    <property type="component" value="Unassembled WGS sequence"/>
</dbReference>
<comment type="caution">
    <text evidence="1">The sequence shown here is derived from an EMBL/GenBank/DDBJ whole genome shotgun (WGS) entry which is preliminary data.</text>
</comment>
<reference evidence="1" key="1">
    <citation type="submission" date="2019-12" db="EMBL/GenBank/DDBJ databases">
        <title>Genome sequencing and annotation of Brassica cretica.</title>
        <authorList>
            <person name="Studholme D.J."/>
            <person name="Sarris P.F."/>
        </authorList>
    </citation>
    <scope>NUCLEOTIDE SEQUENCE</scope>
    <source>
        <strain evidence="1">PFS-001/15</strain>
        <tissue evidence="1">Leaf</tissue>
    </source>
</reference>
<organism evidence="1 2">
    <name type="scientific">Brassica cretica</name>
    <name type="common">Mustard</name>
    <dbReference type="NCBI Taxonomy" id="69181"/>
    <lineage>
        <taxon>Eukaryota</taxon>
        <taxon>Viridiplantae</taxon>
        <taxon>Streptophyta</taxon>
        <taxon>Embryophyta</taxon>
        <taxon>Tracheophyta</taxon>
        <taxon>Spermatophyta</taxon>
        <taxon>Magnoliopsida</taxon>
        <taxon>eudicotyledons</taxon>
        <taxon>Gunneridae</taxon>
        <taxon>Pentapetalae</taxon>
        <taxon>rosids</taxon>
        <taxon>malvids</taxon>
        <taxon>Brassicales</taxon>
        <taxon>Brassicaceae</taxon>
        <taxon>Brassiceae</taxon>
        <taxon>Brassica</taxon>
    </lineage>
</organism>
<sequence length="193" mass="21898">MGAPLISFPSCLQRLRAGKGHLDHENHAIHRTQRQDQENHRRIQASYLPRGNKHVHVIRGNRLQIILQDDNVTLDPRYGSRPFYSPLDNQVPHSLIGSGTYLRKMMYLGKFGDFSRGLLETKKESIIESEYRPTITKSNRLMVGYDTLVFGPYDLTGAFPRTAVRPDDPIQDRGHDIGGQLCFLQTISASVNS</sequence>
<dbReference type="EMBL" id="QGKW02001988">
    <property type="protein sequence ID" value="KAF2554060.1"/>
    <property type="molecule type" value="Genomic_DNA"/>
</dbReference>
<name>A0A8S9HAB0_BRACR</name>
<accession>A0A8S9HAB0</accession>
<proteinExistence type="predicted"/>